<gene>
    <name evidence="2" type="ORF">O6P43_001083</name>
</gene>
<evidence type="ECO:0000256" key="1">
    <source>
        <dbReference type="SAM" id="MobiDB-lite"/>
    </source>
</evidence>
<protein>
    <submittedName>
        <fullName evidence="2">LRR receptor-like kinase</fullName>
    </submittedName>
</protein>
<keyword evidence="2" id="KW-0808">Transferase</keyword>
<dbReference type="GO" id="GO:0016301">
    <property type="term" value="F:kinase activity"/>
    <property type="evidence" value="ECO:0007669"/>
    <property type="project" value="UniProtKB-KW"/>
</dbReference>
<keyword evidence="3" id="KW-1185">Reference proteome</keyword>
<evidence type="ECO:0000313" key="3">
    <source>
        <dbReference type="Proteomes" id="UP001163823"/>
    </source>
</evidence>
<proteinExistence type="predicted"/>
<dbReference type="Proteomes" id="UP001163823">
    <property type="component" value="Chromosome 1"/>
</dbReference>
<organism evidence="2 3">
    <name type="scientific">Quillaja saponaria</name>
    <name type="common">Soap bark tree</name>
    <dbReference type="NCBI Taxonomy" id="32244"/>
    <lineage>
        <taxon>Eukaryota</taxon>
        <taxon>Viridiplantae</taxon>
        <taxon>Streptophyta</taxon>
        <taxon>Embryophyta</taxon>
        <taxon>Tracheophyta</taxon>
        <taxon>Spermatophyta</taxon>
        <taxon>Magnoliopsida</taxon>
        <taxon>eudicotyledons</taxon>
        <taxon>Gunneridae</taxon>
        <taxon>Pentapetalae</taxon>
        <taxon>rosids</taxon>
        <taxon>fabids</taxon>
        <taxon>Fabales</taxon>
        <taxon>Quillajaceae</taxon>
        <taxon>Quillaja</taxon>
    </lineage>
</organism>
<keyword evidence="2" id="KW-0418">Kinase</keyword>
<feature type="region of interest" description="Disordered" evidence="1">
    <location>
        <begin position="61"/>
        <end position="107"/>
    </location>
</feature>
<reference evidence="2 3" key="1">
    <citation type="journal article" date="2023" name="Science">
        <title>Elucidation of the pathway for biosynthesis of saponin adjuvants from the soapbark tree.</title>
        <authorList>
            <person name="Reed J."/>
            <person name="Orme A."/>
            <person name="El-Demerdash A."/>
            <person name="Owen C."/>
            <person name="Martin L.B.B."/>
            <person name="Misra R.C."/>
            <person name="Kikuchi S."/>
            <person name="Rejzek M."/>
            <person name="Martin A.C."/>
            <person name="Harkess A."/>
            <person name="Leebens-Mack J."/>
            <person name="Louveau T."/>
            <person name="Stephenson M.J."/>
            <person name="Osbourn A."/>
        </authorList>
    </citation>
    <scope>NUCLEOTIDE SEQUENCE [LARGE SCALE GENOMIC DNA]</scope>
    <source>
        <strain evidence="2">S10</strain>
    </source>
</reference>
<evidence type="ECO:0000313" key="2">
    <source>
        <dbReference type="EMBL" id="KAJ7981877.1"/>
    </source>
</evidence>
<comment type="caution">
    <text evidence="2">The sequence shown here is derived from an EMBL/GenBank/DDBJ whole genome shotgun (WGS) entry which is preliminary data.</text>
</comment>
<accession>A0AAD7VN14</accession>
<dbReference type="KEGG" id="qsa:O6P43_001083"/>
<dbReference type="EMBL" id="JARAOO010000001">
    <property type="protein sequence ID" value="KAJ7981877.1"/>
    <property type="molecule type" value="Genomic_DNA"/>
</dbReference>
<name>A0AAD7VN14_QUISA</name>
<dbReference type="AlphaFoldDB" id="A0AAD7VN14"/>
<sequence>MVMINVALLCANASQALRPTMSSVVSMLEGNSAVREVVLDTSELMDEKKLESMRKYYLQKVENDNDENENENETRSLTIDGPWTGSSTSAPDLYPINLDSDYWEKRV</sequence>
<keyword evidence="2" id="KW-0675">Receptor</keyword>